<dbReference type="InterPro" id="IPR002777">
    <property type="entry name" value="PFD_beta-like"/>
</dbReference>
<comment type="similarity">
    <text evidence="1">Belongs to the prefoldin subunit beta family.</text>
</comment>
<evidence type="ECO:0000313" key="5">
    <source>
        <dbReference type="Proteomes" id="UP000035680"/>
    </source>
</evidence>
<comment type="subunit">
    <text evidence="2">Heterohexamer of two PFD-alpha type and four PFD-beta type subunits.</text>
</comment>
<dbReference type="STRING" id="75913.A0A0K0F9G5"/>
<dbReference type="GO" id="GO:0051082">
    <property type="term" value="F:unfolded protein binding"/>
    <property type="evidence" value="ECO:0007669"/>
    <property type="project" value="InterPro"/>
</dbReference>
<feature type="coiled-coil region" evidence="4">
    <location>
        <begin position="77"/>
        <end position="118"/>
    </location>
</feature>
<evidence type="ECO:0000313" key="6">
    <source>
        <dbReference type="WBParaSite" id="SVE_0546600.1"/>
    </source>
</evidence>
<dbReference type="InterPro" id="IPR009053">
    <property type="entry name" value="Prefoldin"/>
</dbReference>
<keyword evidence="4" id="KW-0175">Coiled coil</keyword>
<dbReference type="AlphaFoldDB" id="A0A0K0F9G5"/>
<dbReference type="SUPFAM" id="SSF46579">
    <property type="entry name" value="Prefoldin"/>
    <property type="match status" value="1"/>
</dbReference>
<accession>A0A0K0F9G5</accession>
<dbReference type="PANTHER" id="PTHR20903">
    <property type="entry name" value="PREFOLDIN SUBUNIT 1-RELATED"/>
    <property type="match status" value="1"/>
</dbReference>
<dbReference type="Proteomes" id="UP000035680">
    <property type="component" value="Unassembled WGS sequence"/>
</dbReference>
<protein>
    <submittedName>
        <fullName evidence="6">Prefoldin subunit 1</fullName>
    </submittedName>
</protein>
<dbReference type="Pfam" id="PF01920">
    <property type="entry name" value="Prefoldin_2"/>
    <property type="match status" value="1"/>
</dbReference>
<reference evidence="5" key="1">
    <citation type="submission" date="2014-07" db="EMBL/GenBank/DDBJ databases">
        <authorList>
            <person name="Martin A.A"/>
            <person name="De Silva N."/>
        </authorList>
    </citation>
    <scope>NUCLEOTIDE SEQUENCE</scope>
</reference>
<organism evidence="5 6">
    <name type="scientific">Strongyloides venezuelensis</name>
    <name type="common">Threadworm</name>
    <dbReference type="NCBI Taxonomy" id="75913"/>
    <lineage>
        <taxon>Eukaryota</taxon>
        <taxon>Metazoa</taxon>
        <taxon>Ecdysozoa</taxon>
        <taxon>Nematoda</taxon>
        <taxon>Chromadorea</taxon>
        <taxon>Rhabditida</taxon>
        <taxon>Tylenchina</taxon>
        <taxon>Panagrolaimomorpha</taxon>
        <taxon>Strongyloidoidea</taxon>
        <taxon>Strongyloididae</taxon>
        <taxon>Strongyloides</taxon>
    </lineage>
</organism>
<keyword evidence="3" id="KW-0143">Chaperone</keyword>
<reference evidence="6" key="2">
    <citation type="submission" date="2015-08" db="UniProtKB">
        <authorList>
            <consortium name="WormBaseParasite"/>
        </authorList>
    </citation>
    <scope>IDENTIFICATION</scope>
</reference>
<proteinExistence type="inferred from homology"/>
<evidence type="ECO:0000256" key="2">
    <source>
        <dbReference type="ARBA" id="ARBA00011695"/>
    </source>
</evidence>
<dbReference type="GO" id="GO:0044183">
    <property type="term" value="F:protein folding chaperone"/>
    <property type="evidence" value="ECO:0007669"/>
    <property type="project" value="TreeGrafter"/>
</dbReference>
<dbReference type="GO" id="GO:0005737">
    <property type="term" value="C:cytoplasm"/>
    <property type="evidence" value="ECO:0007669"/>
    <property type="project" value="TreeGrafter"/>
</dbReference>
<evidence type="ECO:0000256" key="1">
    <source>
        <dbReference type="ARBA" id="ARBA00008045"/>
    </source>
</evidence>
<evidence type="ECO:0000256" key="3">
    <source>
        <dbReference type="ARBA" id="ARBA00023186"/>
    </source>
</evidence>
<dbReference type="PANTHER" id="PTHR20903:SF0">
    <property type="entry name" value="PREFOLDIN SUBUNIT 1"/>
    <property type="match status" value="1"/>
</dbReference>
<name>A0A0K0F9G5_STRVS</name>
<dbReference type="GO" id="GO:0016272">
    <property type="term" value="C:prefoldin complex"/>
    <property type="evidence" value="ECO:0007669"/>
    <property type="project" value="InterPro"/>
</dbReference>
<evidence type="ECO:0000256" key="4">
    <source>
        <dbReference type="SAM" id="Coils"/>
    </source>
</evidence>
<dbReference type="Gene3D" id="1.10.287.370">
    <property type="match status" value="1"/>
</dbReference>
<sequence>MSTEFDYQLRQAFQDLHLKLSENSSQIRATDQMLAQAKHEYRYDSLVKAQIIDAGKEKPIYRSIGSAYQLDDYDKCLERLTNSISSNKERITALETKKKYLEKTVEDAEKNVREILQTRK</sequence>
<dbReference type="WBParaSite" id="SVE_0546600.1">
    <property type="protein sequence ID" value="SVE_0546600.1"/>
    <property type="gene ID" value="SVE_0546600"/>
</dbReference>
<keyword evidence="5" id="KW-1185">Reference proteome</keyword>